<name>A0ABZ0RT54_9BACT</name>
<dbReference type="PANTHER" id="PTHR34106">
    <property type="entry name" value="GLYCOSIDASE"/>
    <property type="match status" value="1"/>
</dbReference>
<dbReference type="PIRSF" id="PIRSF016202">
    <property type="entry name" value="PH1107"/>
    <property type="match status" value="1"/>
</dbReference>
<dbReference type="Gene3D" id="2.115.10.20">
    <property type="entry name" value="Glycosyl hydrolase domain, family 43"/>
    <property type="match status" value="1"/>
</dbReference>
<evidence type="ECO:0000313" key="4">
    <source>
        <dbReference type="EMBL" id="WPJ96154.1"/>
    </source>
</evidence>
<dbReference type="PANTHER" id="PTHR34106:SF5">
    <property type="entry name" value="GLYCOSIDASE"/>
    <property type="match status" value="1"/>
</dbReference>
<dbReference type="Pfam" id="PF04041">
    <property type="entry name" value="Glyco_hydro_130"/>
    <property type="match status" value="1"/>
</dbReference>
<sequence>MTTQTSPLQRHPANPVLHEDDIPWDCMSVFNAGVCKWENGYIMLFRTDSGPRAHPDAYLTRVGLARSQDGHNWDVDPEPIFDQQKIREWLKSQYDVRFGDKEVVRVYDPRITMIDAEAYFCFAVDTHHGIRGGIAKSTDLRNWDLLHITLPEDRNMVLFPERVNGKLIRLDRPFPLYLRGGRESFDIWISESPDGIHWGEHKLLLAAEEIPFGNAKIGPGAPPIRTEKGWLTTFHAVMKHEDKELFTWSEGTWNKEYIAGLMLLDLENPAKVIGMSKEPLLRAEAPYELEGFRGSVIFPGGFILEDDGIVKMYYGAADTVVALAEGKLEDLLNTIEPL</sequence>
<dbReference type="RefSeq" id="WP_319833018.1">
    <property type="nucleotide sequence ID" value="NZ_CP138858.1"/>
</dbReference>
<proteinExistence type="inferred from homology"/>
<evidence type="ECO:0000256" key="2">
    <source>
        <dbReference type="ARBA" id="ARBA00022679"/>
    </source>
</evidence>
<protein>
    <submittedName>
        <fullName evidence="4">Glycoside hydrolase family 130 protein</fullName>
    </submittedName>
</protein>
<keyword evidence="2" id="KW-0808">Transferase</keyword>
<dbReference type="InterPro" id="IPR023296">
    <property type="entry name" value="Glyco_hydro_beta-prop_sf"/>
</dbReference>
<dbReference type="GO" id="GO:0016787">
    <property type="term" value="F:hydrolase activity"/>
    <property type="evidence" value="ECO:0007669"/>
    <property type="project" value="UniProtKB-KW"/>
</dbReference>
<dbReference type="EMBL" id="CP138858">
    <property type="protein sequence ID" value="WPJ96154.1"/>
    <property type="molecule type" value="Genomic_DNA"/>
</dbReference>
<keyword evidence="5" id="KW-1185">Reference proteome</keyword>
<dbReference type="CDD" id="cd08993">
    <property type="entry name" value="GH130"/>
    <property type="match status" value="1"/>
</dbReference>
<dbReference type="SUPFAM" id="SSF75005">
    <property type="entry name" value="Arabinanase/levansucrase/invertase"/>
    <property type="match status" value="1"/>
</dbReference>
<dbReference type="Proteomes" id="UP001324993">
    <property type="component" value="Chromosome"/>
</dbReference>
<gene>
    <name evidence="4" type="ORF">SH580_00375</name>
</gene>
<comment type="similarity">
    <text evidence="3">Belongs to the glycosyl hydrolase 130 family.</text>
</comment>
<accession>A0ABZ0RT54</accession>
<evidence type="ECO:0000256" key="3">
    <source>
        <dbReference type="ARBA" id="ARBA00024356"/>
    </source>
</evidence>
<evidence type="ECO:0000313" key="5">
    <source>
        <dbReference type="Proteomes" id="UP001324993"/>
    </source>
</evidence>
<dbReference type="InterPro" id="IPR007184">
    <property type="entry name" value="Mannoside_phosphorylase"/>
</dbReference>
<keyword evidence="4" id="KW-0378">Hydrolase</keyword>
<evidence type="ECO:0000256" key="1">
    <source>
        <dbReference type="ARBA" id="ARBA00022676"/>
    </source>
</evidence>
<reference evidence="4 5" key="1">
    <citation type="submission" date="2023-11" db="EMBL/GenBank/DDBJ databases">
        <title>Coraliomargarita sp. nov., isolated from marine algae.</title>
        <authorList>
            <person name="Lee J.K."/>
            <person name="Baek J.H."/>
            <person name="Kim J.M."/>
            <person name="Choi D.G."/>
            <person name="Jeon C.O."/>
        </authorList>
    </citation>
    <scope>NUCLEOTIDE SEQUENCE [LARGE SCALE GENOMIC DNA]</scope>
    <source>
        <strain evidence="4 5">J2-16</strain>
    </source>
</reference>
<keyword evidence="1" id="KW-0328">Glycosyltransferase</keyword>
<organism evidence="4 5">
    <name type="scientific">Coraliomargarita algicola</name>
    <dbReference type="NCBI Taxonomy" id="3092156"/>
    <lineage>
        <taxon>Bacteria</taxon>
        <taxon>Pseudomonadati</taxon>
        <taxon>Verrucomicrobiota</taxon>
        <taxon>Opitutia</taxon>
        <taxon>Puniceicoccales</taxon>
        <taxon>Coraliomargaritaceae</taxon>
        <taxon>Coraliomargarita</taxon>
    </lineage>
</organism>